<name>A0AAN8MKT9_9PEZI</name>
<organism evidence="1 2">
    <name type="scientific">Orbilia javanica</name>
    <dbReference type="NCBI Taxonomy" id="47235"/>
    <lineage>
        <taxon>Eukaryota</taxon>
        <taxon>Fungi</taxon>
        <taxon>Dikarya</taxon>
        <taxon>Ascomycota</taxon>
        <taxon>Pezizomycotina</taxon>
        <taxon>Orbiliomycetes</taxon>
        <taxon>Orbiliales</taxon>
        <taxon>Orbiliaceae</taxon>
        <taxon>Orbilia</taxon>
    </lineage>
</organism>
<accession>A0AAN8MKT9</accession>
<proteinExistence type="predicted"/>
<reference evidence="1 2" key="1">
    <citation type="submission" date="2019-10" db="EMBL/GenBank/DDBJ databases">
        <authorList>
            <person name="Palmer J.M."/>
        </authorList>
    </citation>
    <scope>NUCLEOTIDE SEQUENCE [LARGE SCALE GENOMIC DNA]</scope>
    <source>
        <strain evidence="1 2">TWF718</strain>
    </source>
</reference>
<comment type="caution">
    <text evidence="1">The sequence shown here is derived from an EMBL/GenBank/DDBJ whole genome shotgun (WGS) entry which is preliminary data.</text>
</comment>
<dbReference type="Proteomes" id="UP001313282">
    <property type="component" value="Unassembled WGS sequence"/>
</dbReference>
<protein>
    <recommendedName>
        <fullName evidence="3">LysM domain-containing protein</fullName>
    </recommendedName>
</protein>
<gene>
    <name evidence="1" type="ORF">TWF718_009870</name>
</gene>
<dbReference type="Gene3D" id="3.10.350.10">
    <property type="entry name" value="LysM domain"/>
    <property type="match status" value="1"/>
</dbReference>
<dbReference type="EMBL" id="JAVHNR010000007">
    <property type="protein sequence ID" value="KAK6337084.1"/>
    <property type="molecule type" value="Genomic_DNA"/>
</dbReference>
<dbReference type="AlphaFoldDB" id="A0AAN8MKT9"/>
<keyword evidence="2" id="KW-1185">Reference proteome</keyword>
<evidence type="ECO:0000313" key="2">
    <source>
        <dbReference type="Proteomes" id="UP001313282"/>
    </source>
</evidence>
<evidence type="ECO:0008006" key="3">
    <source>
        <dbReference type="Google" id="ProtNLM"/>
    </source>
</evidence>
<evidence type="ECO:0000313" key="1">
    <source>
        <dbReference type="EMBL" id="KAK6337084.1"/>
    </source>
</evidence>
<sequence>MLLGNPKFSPALRALSFCIVLLESKASTLILDSQLNIFPRAELVQRDVSATPSCGFWMTTDNTTTCAQILTTYNIQASTFVALNPWQGVYDKSVTVNTTGCGGVLAYETYCVAPVHSVESETVSEETV</sequence>
<dbReference type="InterPro" id="IPR036779">
    <property type="entry name" value="LysM_dom_sf"/>
</dbReference>